<reference evidence="2" key="1">
    <citation type="submission" date="2021-03" db="EMBL/GenBank/DDBJ databases">
        <title>Comparative genomics and phylogenomic investigation of the class Geoglossomycetes provide insights into ecological specialization and systematics.</title>
        <authorList>
            <person name="Melie T."/>
            <person name="Pirro S."/>
            <person name="Miller A.N."/>
            <person name="Quandt A."/>
        </authorList>
    </citation>
    <scope>NUCLEOTIDE SEQUENCE</scope>
    <source>
        <strain evidence="2">CAQ_001_2017</strain>
    </source>
</reference>
<protein>
    <submittedName>
        <fullName evidence="2">Uncharacterized protein</fullName>
    </submittedName>
</protein>
<dbReference type="AlphaFoldDB" id="A0A9P8LDE2"/>
<comment type="caution">
    <text evidence="2">The sequence shown here is derived from an EMBL/GenBank/DDBJ whole genome shotgun (WGS) entry which is preliminary data.</text>
</comment>
<sequence length="85" mass="8701">MRTCTVYFVLATCAVLAAQAAPTPNGNVLGVRASVELAGDSVDLVDEAFRIDSVGLQERASVGVTGVDPAINADDLDVLGLRVLG</sequence>
<evidence type="ECO:0000256" key="1">
    <source>
        <dbReference type="SAM" id="SignalP"/>
    </source>
</evidence>
<dbReference type="EMBL" id="JAGHQM010000424">
    <property type="protein sequence ID" value="KAH0562033.1"/>
    <property type="molecule type" value="Genomic_DNA"/>
</dbReference>
<evidence type="ECO:0000313" key="2">
    <source>
        <dbReference type="EMBL" id="KAH0562033.1"/>
    </source>
</evidence>
<dbReference type="Proteomes" id="UP000750711">
    <property type="component" value="Unassembled WGS sequence"/>
</dbReference>
<keyword evidence="1" id="KW-0732">Signal</keyword>
<feature type="signal peptide" evidence="1">
    <location>
        <begin position="1"/>
        <end position="20"/>
    </location>
</feature>
<evidence type="ECO:0000313" key="3">
    <source>
        <dbReference type="Proteomes" id="UP000750711"/>
    </source>
</evidence>
<feature type="chain" id="PRO_5040410607" evidence="1">
    <location>
        <begin position="21"/>
        <end position="85"/>
    </location>
</feature>
<proteinExistence type="predicted"/>
<name>A0A9P8LDE2_9PEZI</name>
<organism evidence="2 3">
    <name type="scientific">Trichoglossum hirsutum</name>
    <dbReference type="NCBI Taxonomy" id="265104"/>
    <lineage>
        <taxon>Eukaryota</taxon>
        <taxon>Fungi</taxon>
        <taxon>Dikarya</taxon>
        <taxon>Ascomycota</taxon>
        <taxon>Pezizomycotina</taxon>
        <taxon>Geoglossomycetes</taxon>
        <taxon>Geoglossales</taxon>
        <taxon>Geoglossaceae</taxon>
        <taxon>Trichoglossum</taxon>
    </lineage>
</organism>
<keyword evidence="3" id="KW-1185">Reference proteome</keyword>
<gene>
    <name evidence="2" type="ORF">GP486_003259</name>
</gene>
<accession>A0A9P8LDE2</accession>